<dbReference type="Gene3D" id="1.10.10.10">
    <property type="entry name" value="Winged helix-like DNA-binding domain superfamily/Winged helix DNA-binding domain"/>
    <property type="match status" value="1"/>
</dbReference>
<dbReference type="RefSeq" id="WP_119661893.1">
    <property type="nucleotide sequence ID" value="NZ_QUAL01000189.1"/>
</dbReference>
<dbReference type="PRINTS" id="PR00598">
    <property type="entry name" value="HTHMARR"/>
</dbReference>
<dbReference type="InterPro" id="IPR036388">
    <property type="entry name" value="WH-like_DNA-bd_sf"/>
</dbReference>
<protein>
    <submittedName>
        <fullName evidence="2">MarR family transcriptional regulator</fullName>
    </submittedName>
</protein>
<dbReference type="PANTHER" id="PTHR33164:SF43">
    <property type="entry name" value="HTH-TYPE TRANSCRIPTIONAL REPRESSOR YETL"/>
    <property type="match status" value="1"/>
</dbReference>
<dbReference type="AlphaFoldDB" id="A0A418KLC7"/>
<dbReference type="PROSITE" id="PS50995">
    <property type="entry name" value="HTH_MARR_2"/>
    <property type="match status" value="1"/>
</dbReference>
<accession>A0A418KLC7</accession>
<evidence type="ECO:0000313" key="2">
    <source>
        <dbReference type="EMBL" id="RIQ18343.1"/>
    </source>
</evidence>
<gene>
    <name evidence="2" type="ORF">DY240_21415</name>
</gene>
<organism evidence="2 3">
    <name type="scientific">Jiangella rhizosphaerae</name>
    <dbReference type="NCBI Taxonomy" id="2293569"/>
    <lineage>
        <taxon>Bacteria</taxon>
        <taxon>Bacillati</taxon>
        <taxon>Actinomycetota</taxon>
        <taxon>Actinomycetes</taxon>
        <taxon>Jiangellales</taxon>
        <taxon>Jiangellaceae</taxon>
        <taxon>Jiangella</taxon>
    </lineage>
</organism>
<proteinExistence type="predicted"/>
<evidence type="ECO:0000259" key="1">
    <source>
        <dbReference type="PROSITE" id="PS50995"/>
    </source>
</evidence>
<comment type="caution">
    <text evidence="2">The sequence shown here is derived from an EMBL/GenBank/DDBJ whole genome shotgun (WGS) entry which is preliminary data.</text>
</comment>
<dbReference type="Proteomes" id="UP000284057">
    <property type="component" value="Unassembled WGS sequence"/>
</dbReference>
<dbReference type="GO" id="GO:0003700">
    <property type="term" value="F:DNA-binding transcription factor activity"/>
    <property type="evidence" value="ECO:0007669"/>
    <property type="project" value="InterPro"/>
</dbReference>
<evidence type="ECO:0000313" key="3">
    <source>
        <dbReference type="Proteomes" id="UP000284057"/>
    </source>
</evidence>
<feature type="domain" description="HTH marR-type" evidence="1">
    <location>
        <begin position="1"/>
        <end position="127"/>
    </location>
</feature>
<dbReference type="OrthoDB" id="5148120at2"/>
<sequence>MLHPLMRALIAVELPVLDAHRVSMWGYSVLTALDRTPIRTQAALAEAIGADKTRIIGTLDELQEAGLISRTPDPDDRRARLLSITDDGRRVRRAVTADIRAREERLLATLPSADRRGFVRALTALSRMPAGDLEEIAGRP</sequence>
<dbReference type="SUPFAM" id="SSF46785">
    <property type="entry name" value="Winged helix' DNA-binding domain"/>
    <property type="match status" value="1"/>
</dbReference>
<name>A0A418KLC7_9ACTN</name>
<dbReference type="InterPro" id="IPR039422">
    <property type="entry name" value="MarR/SlyA-like"/>
</dbReference>
<reference evidence="2 3" key="1">
    <citation type="submission" date="2018-09" db="EMBL/GenBank/DDBJ databases">
        <title>Isolation, diversity and antifungal activity of actinobacteria from wheat.</title>
        <authorList>
            <person name="Han C."/>
        </authorList>
    </citation>
    <scope>NUCLEOTIDE SEQUENCE [LARGE SCALE GENOMIC DNA]</scope>
    <source>
        <strain evidence="2 3">NEAU-YY265</strain>
    </source>
</reference>
<dbReference type="PANTHER" id="PTHR33164">
    <property type="entry name" value="TRANSCRIPTIONAL REGULATOR, MARR FAMILY"/>
    <property type="match status" value="1"/>
</dbReference>
<keyword evidence="3" id="KW-1185">Reference proteome</keyword>
<dbReference type="InterPro" id="IPR036390">
    <property type="entry name" value="WH_DNA-bd_sf"/>
</dbReference>
<dbReference type="SMART" id="SM00347">
    <property type="entry name" value="HTH_MARR"/>
    <property type="match status" value="1"/>
</dbReference>
<dbReference type="InterPro" id="IPR000835">
    <property type="entry name" value="HTH_MarR-typ"/>
</dbReference>
<dbReference type="Pfam" id="PF01047">
    <property type="entry name" value="MarR"/>
    <property type="match status" value="1"/>
</dbReference>
<dbReference type="EMBL" id="QUAL01000189">
    <property type="protein sequence ID" value="RIQ18343.1"/>
    <property type="molecule type" value="Genomic_DNA"/>
</dbReference>
<dbReference type="GO" id="GO:0006950">
    <property type="term" value="P:response to stress"/>
    <property type="evidence" value="ECO:0007669"/>
    <property type="project" value="TreeGrafter"/>
</dbReference>